<keyword evidence="2" id="KW-1185">Reference proteome</keyword>
<reference evidence="1 2" key="1">
    <citation type="submission" date="2015-01" db="EMBL/GenBank/DDBJ databases">
        <title>Evolution of Trichinella species and genotypes.</title>
        <authorList>
            <person name="Korhonen P.K."/>
            <person name="Edoardo P."/>
            <person name="Giuseppe L.R."/>
            <person name="Gasser R.B."/>
        </authorList>
    </citation>
    <scope>NUCLEOTIDE SEQUENCE [LARGE SCALE GENOMIC DNA]</scope>
    <source>
        <strain evidence="1">ISS37</strain>
    </source>
</reference>
<accession>A0A0V0S9P0</accession>
<dbReference type="AlphaFoldDB" id="A0A0V0S9P0"/>
<name>A0A0V0S9P0_9BILA</name>
<proteinExistence type="predicted"/>
<sequence length="78" mass="9023">MQPSERLISSRVNSTDFEGKLNKTLNNKQHSEKYCLRMDDWISVLIIKLLNNNHNNNNNNKLVNGQCPIAMIIEQARV</sequence>
<comment type="caution">
    <text evidence="1">The sequence shown here is derived from an EMBL/GenBank/DDBJ whole genome shotgun (WGS) entry which is preliminary data.</text>
</comment>
<evidence type="ECO:0000313" key="1">
    <source>
        <dbReference type="EMBL" id="KRX23436.1"/>
    </source>
</evidence>
<evidence type="ECO:0000313" key="2">
    <source>
        <dbReference type="Proteomes" id="UP000054630"/>
    </source>
</evidence>
<protein>
    <submittedName>
        <fullName evidence="1">Uncharacterized protein</fullName>
    </submittedName>
</protein>
<dbReference type="EMBL" id="JYDL01000024">
    <property type="protein sequence ID" value="KRX23436.1"/>
    <property type="molecule type" value="Genomic_DNA"/>
</dbReference>
<gene>
    <name evidence="1" type="ORF">T07_323</name>
</gene>
<dbReference type="Proteomes" id="UP000054630">
    <property type="component" value="Unassembled WGS sequence"/>
</dbReference>
<organism evidence="1 2">
    <name type="scientific">Trichinella nelsoni</name>
    <dbReference type="NCBI Taxonomy" id="6336"/>
    <lineage>
        <taxon>Eukaryota</taxon>
        <taxon>Metazoa</taxon>
        <taxon>Ecdysozoa</taxon>
        <taxon>Nematoda</taxon>
        <taxon>Enoplea</taxon>
        <taxon>Dorylaimia</taxon>
        <taxon>Trichinellida</taxon>
        <taxon>Trichinellidae</taxon>
        <taxon>Trichinella</taxon>
    </lineage>
</organism>